<dbReference type="InterPro" id="IPR011009">
    <property type="entry name" value="Kinase-like_dom_sf"/>
</dbReference>
<comment type="caution">
    <text evidence="2">The sequence shown here is derived from an EMBL/GenBank/DDBJ whole genome shotgun (WGS) entry which is preliminary data.</text>
</comment>
<evidence type="ECO:0000313" key="3">
    <source>
        <dbReference type="Proteomes" id="UP001344906"/>
    </source>
</evidence>
<sequence length="334" mass="37165">MLPHQIEQIRLAFGLGDALAEAQRITIASQHQLWRLKTTQGYFVIKHFNLQRGTPEQFLWSEQLATTFASHGVPALTALSGSDGPLYQANGITAMVYPWIDGEIVPPSLLQPERVRQIGRLLALMHTSKLPLPPLPQAEPTSSSNPLIGDEWLQLAQKIAEQSSPLAKEFQKRLPDLLAWSKPCGSVQVTSGEKVYSHRDLGWANIIWRDSSHPVLIDWEMAGLVDPGEVVIIAAGWSGMMGDAQEATFIAFLKGYREGGGILRIPARVLLEGWLCDILCNLRLHLHLYLSEQQEMETRENSLHAMLYILKSFPAAMSLLDQWAHLADEIIGTA</sequence>
<protein>
    <submittedName>
        <fullName evidence="2">Membrane protein</fullName>
    </submittedName>
</protein>
<reference evidence="2 3" key="1">
    <citation type="submission" date="2023-02" db="EMBL/GenBank/DDBJ databases">
        <title>Dictyobacter halimunensis sp. nov., a new member of the class Ktedonobacteria from forest soil in a geothermal area.</title>
        <authorList>
            <person name="Rachmania M.K."/>
            <person name="Ningsih F."/>
            <person name="Sakai Y."/>
            <person name="Yabe S."/>
            <person name="Yokota A."/>
            <person name="Sjamsuridzal W."/>
        </authorList>
    </citation>
    <scope>NUCLEOTIDE SEQUENCE [LARGE SCALE GENOMIC DNA]</scope>
    <source>
        <strain evidence="2 3">S3.2.2.5</strain>
    </source>
</reference>
<feature type="domain" description="Aminoglycoside phosphotransferase" evidence="1">
    <location>
        <begin position="32"/>
        <end position="257"/>
    </location>
</feature>
<evidence type="ECO:0000259" key="1">
    <source>
        <dbReference type="Pfam" id="PF01636"/>
    </source>
</evidence>
<accession>A0ABQ6G4J4</accession>
<dbReference type="SUPFAM" id="SSF56112">
    <property type="entry name" value="Protein kinase-like (PK-like)"/>
    <property type="match status" value="1"/>
</dbReference>
<organism evidence="2 3">
    <name type="scientific">Dictyobacter halimunensis</name>
    <dbReference type="NCBI Taxonomy" id="3026934"/>
    <lineage>
        <taxon>Bacteria</taxon>
        <taxon>Bacillati</taxon>
        <taxon>Chloroflexota</taxon>
        <taxon>Ktedonobacteria</taxon>
        <taxon>Ktedonobacterales</taxon>
        <taxon>Dictyobacteraceae</taxon>
        <taxon>Dictyobacter</taxon>
    </lineage>
</organism>
<dbReference type="Pfam" id="PF01636">
    <property type="entry name" value="APH"/>
    <property type="match status" value="1"/>
</dbReference>
<dbReference type="EMBL" id="BSRI01000002">
    <property type="protein sequence ID" value="GLV61044.1"/>
    <property type="molecule type" value="Genomic_DNA"/>
</dbReference>
<evidence type="ECO:0000313" key="2">
    <source>
        <dbReference type="EMBL" id="GLV61044.1"/>
    </source>
</evidence>
<dbReference type="Gene3D" id="3.90.1200.10">
    <property type="match status" value="1"/>
</dbReference>
<gene>
    <name evidence="2" type="ORF">KDH_78610</name>
</gene>
<dbReference type="InterPro" id="IPR002575">
    <property type="entry name" value="Aminoglycoside_PTrfase"/>
</dbReference>
<proteinExistence type="predicted"/>
<dbReference type="RefSeq" id="WP_338258318.1">
    <property type="nucleotide sequence ID" value="NZ_BSRI01000002.1"/>
</dbReference>
<keyword evidence="3" id="KW-1185">Reference proteome</keyword>
<name>A0ABQ6G4J4_9CHLR</name>
<dbReference type="Proteomes" id="UP001344906">
    <property type="component" value="Unassembled WGS sequence"/>
</dbReference>